<name>A0ABN3AJM1_9MICO</name>
<dbReference type="Proteomes" id="UP001501599">
    <property type="component" value="Unassembled WGS sequence"/>
</dbReference>
<sequence length="127" mass="14465">MLPNRSPEVDAFMDALEHPMAAHVQRIRLAILEREPRLTERIKWKAPSIAADDVDRVTFHLRPTDRVSLILHRGVRTVDDAVPFAFVDDAGLVSWITSERGQVTLAPAEVDDRLDDLLRLVHAWVRV</sequence>
<evidence type="ECO:0000313" key="1">
    <source>
        <dbReference type="EMBL" id="GAA2170982.1"/>
    </source>
</evidence>
<dbReference type="EMBL" id="BAAAQT010000001">
    <property type="protein sequence ID" value="GAA2170982.1"/>
    <property type="molecule type" value="Genomic_DNA"/>
</dbReference>
<dbReference type="SUPFAM" id="SSF159888">
    <property type="entry name" value="YdhG-like"/>
    <property type="match status" value="1"/>
</dbReference>
<protein>
    <recommendedName>
        <fullName evidence="3">DUF1801 domain-containing protein</fullName>
    </recommendedName>
</protein>
<comment type="caution">
    <text evidence="1">The sequence shown here is derived from an EMBL/GenBank/DDBJ whole genome shotgun (WGS) entry which is preliminary data.</text>
</comment>
<organism evidence="1 2">
    <name type="scientific">Agrococcus versicolor</name>
    <dbReference type="NCBI Taxonomy" id="501482"/>
    <lineage>
        <taxon>Bacteria</taxon>
        <taxon>Bacillati</taxon>
        <taxon>Actinomycetota</taxon>
        <taxon>Actinomycetes</taxon>
        <taxon>Micrococcales</taxon>
        <taxon>Microbacteriaceae</taxon>
        <taxon>Agrococcus</taxon>
    </lineage>
</organism>
<dbReference type="RefSeq" id="WP_344339624.1">
    <property type="nucleotide sequence ID" value="NZ_BAAAQT010000001.1"/>
</dbReference>
<evidence type="ECO:0000313" key="2">
    <source>
        <dbReference type="Proteomes" id="UP001501599"/>
    </source>
</evidence>
<evidence type="ECO:0008006" key="3">
    <source>
        <dbReference type="Google" id="ProtNLM"/>
    </source>
</evidence>
<accession>A0ABN3AJM1</accession>
<proteinExistence type="predicted"/>
<gene>
    <name evidence="1" type="ORF">GCM10009846_03230</name>
</gene>
<reference evidence="1 2" key="1">
    <citation type="journal article" date="2019" name="Int. J. Syst. Evol. Microbiol.">
        <title>The Global Catalogue of Microorganisms (GCM) 10K type strain sequencing project: providing services to taxonomists for standard genome sequencing and annotation.</title>
        <authorList>
            <consortium name="The Broad Institute Genomics Platform"/>
            <consortium name="The Broad Institute Genome Sequencing Center for Infectious Disease"/>
            <person name="Wu L."/>
            <person name="Ma J."/>
        </authorList>
    </citation>
    <scope>NUCLEOTIDE SEQUENCE [LARGE SCALE GENOMIC DNA]</scope>
    <source>
        <strain evidence="1 2">JCM 16026</strain>
    </source>
</reference>
<keyword evidence="2" id="KW-1185">Reference proteome</keyword>